<dbReference type="GO" id="GO:0005743">
    <property type="term" value="C:mitochondrial inner membrane"/>
    <property type="evidence" value="ECO:0007669"/>
    <property type="project" value="UniProtKB-SubCell"/>
</dbReference>
<keyword evidence="11" id="KW-0496">Mitochondrion</keyword>
<comment type="subcellular location">
    <subcellularLocation>
        <location evidence="2">Mitochondrion inner membrane</location>
        <topology evidence="2">Peripheral membrane protein</topology>
        <orientation evidence="2">Matrix side</orientation>
    </subcellularLocation>
</comment>
<evidence type="ECO:0000256" key="8">
    <source>
        <dbReference type="ARBA" id="ARBA00022792"/>
    </source>
</evidence>
<dbReference type="OrthoDB" id="10063829at2759"/>
<sequence length="103" mass="11931">MLAYFNATTTDNARLKFHCSLYSLQRKIVQGLRYADEQAKRTQPPPDIPGGPYHKTSQIYYYLRDARREVQQPMLIAGSKQIGTEKKPLTDQKYITPGKTYNF</sequence>
<evidence type="ECO:0000256" key="10">
    <source>
        <dbReference type="ARBA" id="ARBA00022990"/>
    </source>
</evidence>
<evidence type="ECO:0000256" key="9">
    <source>
        <dbReference type="ARBA" id="ARBA00022982"/>
    </source>
</evidence>
<protein>
    <recommendedName>
        <fullName evidence="5">NADH dehydrogenase [ubiquinone] 1 alpha subcomplex subunit 7</fullName>
    </recommendedName>
    <alternativeName>
        <fullName evidence="14">Complex I-B14.5a</fullName>
    </alternativeName>
    <alternativeName>
        <fullName evidence="13">NADH-ubiquinone oxidoreductase subunit B14.5a</fullName>
    </alternativeName>
</protein>
<keyword evidence="10" id="KW-0007">Acetylation</keyword>
<keyword evidence="7" id="KW-0679">Respiratory chain</keyword>
<dbReference type="PANTHER" id="PTHR12485:SF1">
    <property type="entry name" value="NADH DEHYDROGENASE [UBIQUINONE] 1 ALPHA SUBCOMPLEX SUBUNIT 7"/>
    <property type="match status" value="1"/>
</dbReference>
<evidence type="ECO:0000256" key="7">
    <source>
        <dbReference type="ARBA" id="ARBA00022660"/>
    </source>
</evidence>
<feature type="region of interest" description="Disordered" evidence="15">
    <location>
        <begin position="35"/>
        <end position="54"/>
    </location>
</feature>
<comment type="similarity">
    <text evidence="3">Belongs to the complex I NDUFA7 subunit family.</text>
</comment>
<comment type="subunit">
    <text evidence="4">Complex I is composed of 45 different subunits.</text>
</comment>
<evidence type="ECO:0000256" key="2">
    <source>
        <dbReference type="ARBA" id="ARBA00004443"/>
    </source>
</evidence>
<comment type="function">
    <text evidence="1">Accessory subunit of the mitochondrial membrane respiratory chain NADH dehydrogenase (Complex I), that is believed not to be involved in catalysis. Complex I functions in the transfer of electrons from NADH to the respiratory chain. The immediate electron acceptor for the enzyme is believed to be ubiquinone.</text>
</comment>
<dbReference type="PANTHER" id="PTHR12485">
    <property type="entry name" value="NADH-UBIQUINONE OXIDOREDUCTASE SUBUNIT B"/>
    <property type="match status" value="1"/>
</dbReference>
<evidence type="ECO:0000256" key="15">
    <source>
        <dbReference type="SAM" id="MobiDB-lite"/>
    </source>
</evidence>
<dbReference type="GO" id="GO:0006120">
    <property type="term" value="P:mitochondrial electron transport, NADH to ubiquinone"/>
    <property type="evidence" value="ECO:0007669"/>
    <property type="project" value="TreeGrafter"/>
</dbReference>
<keyword evidence="8" id="KW-0999">Mitochondrion inner membrane</keyword>
<name>A0A6J1QHK0_9HYME</name>
<keyword evidence="16" id="KW-1185">Reference proteome</keyword>
<evidence type="ECO:0000256" key="12">
    <source>
        <dbReference type="ARBA" id="ARBA00023136"/>
    </source>
</evidence>
<reference evidence="17" key="1">
    <citation type="submission" date="2025-08" db="UniProtKB">
        <authorList>
            <consortium name="RefSeq"/>
        </authorList>
    </citation>
    <scope>IDENTIFICATION</scope>
    <source>
        <tissue evidence="17">Whole body</tissue>
    </source>
</reference>
<dbReference type="GeneID" id="112459965"/>
<dbReference type="RefSeq" id="XP_024880115.1">
    <property type="nucleotide sequence ID" value="XM_025024347.1"/>
</dbReference>
<dbReference type="AlphaFoldDB" id="A0A6J1QHK0"/>
<evidence type="ECO:0000256" key="13">
    <source>
        <dbReference type="ARBA" id="ARBA00030360"/>
    </source>
</evidence>
<accession>A0A6J1QHK0</accession>
<keyword evidence="12" id="KW-0472">Membrane</keyword>
<keyword evidence="6" id="KW-0813">Transport</keyword>
<evidence type="ECO:0000256" key="3">
    <source>
        <dbReference type="ARBA" id="ARBA00005482"/>
    </source>
</evidence>
<evidence type="ECO:0000256" key="1">
    <source>
        <dbReference type="ARBA" id="ARBA00003195"/>
    </source>
</evidence>
<gene>
    <name evidence="17" type="primary">LOC112459965</name>
</gene>
<evidence type="ECO:0000256" key="14">
    <source>
        <dbReference type="ARBA" id="ARBA00033401"/>
    </source>
</evidence>
<evidence type="ECO:0000256" key="6">
    <source>
        <dbReference type="ARBA" id="ARBA00022448"/>
    </source>
</evidence>
<proteinExistence type="inferred from homology"/>
<organism evidence="16 17">
    <name type="scientific">Temnothorax curvispinosus</name>
    <dbReference type="NCBI Taxonomy" id="300111"/>
    <lineage>
        <taxon>Eukaryota</taxon>
        <taxon>Metazoa</taxon>
        <taxon>Ecdysozoa</taxon>
        <taxon>Arthropoda</taxon>
        <taxon>Hexapoda</taxon>
        <taxon>Insecta</taxon>
        <taxon>Pterygota</taxon>
        <taxon>Neoptera</taxon>
        <taxon>Endopterygota</taxon>
        <taxon>Hymenoptera</taxon>
        <taxon>Apocrita</taxon>
        <taxon>Aculeata</taxon>
        <taxon>Formicoidea</taxon>
        <taxon>Formicidae</taxon>
        <taxon>Myrmicinae</taxon>
        <taxon>Temnothorax</taxon>
    </lineage>
</organism>
<evidence type="ECO:0000256" key="11">
    <source>
        <dbReference type="ARBA" id="ARBA00023128"/>
    </source>
</evidence>
<evidence type="ECO:0000313" key="16">
    <source>
        <dbReference type="Proteomes" id="UP000504618"/>
    </source>
</evidence>
<evidence type="ECO:0000256" key="5">
    <source>
        <dbReference type="ARBA" id="ARBA00016383"/>
    </source>
</evidence>
<keyword evidence="9" id="KW-0249">Electron transport</keyword>
<evidence type="ECO:0000313" key="17">
    <source>
        <dbReference type="RefSeq" id="XP_024880115.1"/>
    </source>
</evidence>
<dbReference type="Proteomes" id="UP000504618">
    <property type="component" value="Unplaced"/>
</dbReference>
<evidence type="ECO:0000256" key="4">
    <source>
        <dbReference type="ARBA" id="ARBA00011533"/>
    </source>
</evidence>
<dbReference type="InterPro" id="IPR009947">
    <property type="entry name" value="NDUA7"/>
</dbReference>
<dbReference type="Pfam" id="PF07347">
    <property type="entry name" value="CI-B14_5a"/>
    <property type="match status" value="1"/>
</dbReference>